<dbReference type="InterPro" id="IPR044802">
    <property type="entry name" value="NADKc-like"/>
</dbReference>
<feature type="domain" description="Zeta toxin" evidence="3">
    <location>
        <begin position="231"/>
        <end position="347"/>
    </location>
</feature>
<gene>
    <name evidence="4" type="ORF">VFH_I046280</name>
</gene>
<evidence type="ECO:0000256" key="2">
    <source>
        <dbReference type="ARBA" id="ARBA00022840"/>
    </source>
</evidence>
<protein>
    <recommendedName>
        <fullName evidence="3">Zeta toxin domain-containing protein</fullName>
    </recommendedName>
</protein>
<dbReference type="Proteomes" id="UP001157006">
    <property type="component" value="Chromosome 1S"/>
</dbReference>
<dbReference type="PANTHER" id="PTHR31153:SF1">
    <property type="entry name" value="CALMODULIN CALCIUM-DEPENDENT NAD KINASE"/>
    <property type="match status" value="1"/>
</dbReference>
<keyword evidence="2" id="KW-0067">ATP-binding</keyword>
<keyword evidence="1" id="KW-0547">Nucleotide-binding</keyword>
<dbReference type="GO" id="GO:0005524">
    <property type="term" value="F:ATP binding"/>
    <property type="evidence" value="ECO:0007669"/>
    <property type="project" value="UniProtKB-KW"/>
</dbReference>
<reference evidence="4 5" key="1">
    <citation type="submission" date="2023-01" db="EMBL/GenBank/DDBJ databases">
        <authorList>
            <person name="Kreplak J."/>
        </authorList>
    </citation>
    <scope>NUCLEOTIDE SEQUENCE [LARGE SCALE GENOMIC DNA]</scope>
</reference>
<dbReference type="PANTHER" id="PTHR31153">
    <property type="entry name" value="CALMODULIN CALCIUM-DEPENDENT NAD KINASE"/>
    <property type="match status" value="1"/>
</dbReference>
<dbReference type="AlphaFoldDB" id="A0AAV0Z233"/>
<sequence length="381" mass="42991">MITSESSNNMQLQLQDGTASSVNVMSNLAHVMAASIVGLISDNSVMVDQQKIVPYLHQTESGRIAKLEIFSHYVARQMGFVDADEVPELCRLAQDYLRNTEGCKENIYQYLANGDNANALYAKLIEEFERCILSYFAFHWNRASFIITQIHNSLIKKTNYTCFQSYLTILLVLSSQSQPKINLKNILLEATREHRFERITKKLKVARVFSTLVEEIKAIKGDSQSCDDKVSIVQSERSPVLLLMGGGMGFGKSTVLKDILRESFWSEAASNVVVVEADAFKESDVIYRALNSKGHHNEMLQSAELVHQTSTDVASSLLVTVLNKGRDVIMDSTLAWEPFLAQTIAMARNVHKKCCLRMEICYHEVLDNLKVENYQVCNEQK</sequence>
<keyword evidence="5" id="KW-1185">Reference proteome</keyword>
<dbReference type="Gene3D" id="3.40.50.300">
    <property type="entry name" value="P-loop containing nucleotide triphosphate hydrolases"/>
    <property type="match status" value="1"/>
</dbReference>
<dbReference type="Pfam" id="PF06414">
    <property type="entry name" value="Zeta_toxin"/>
    <property type="match status" value="1"/>
</dbReference>
<dbReference type="GO" id="GO:0016301">
    <property type="term" value="F:kinase activity"/>
    <property type="evidence" value="ECO:0007669"/>
    <property type="project" value="InterPro"/>
</dbReference>
<accession>A0AAV0Z233</accession>
<evidence type="ECO:0000259" key="3">
    <source>
        <dbReference type="Pfam" id="PF06414"/>
    </source>
</evidence>
<dbReference type="SUPFAM" id="SSF52540">
    <property type="entry name" value="P-loop containing nucleoside triphosphate hydrolases"/>
    <property type="match status" value="1"/>
</dbReference>
<proteinExistence type="predicted"/>
<name>A0AAV0Z233_VICFA</name>
<evidence type="ECO:0000313" key="5">
    <source>
        <dbReference type="Proteomes" id="UP001157006"/>
    </source>
</evidence>
<evidence type="ECO:0000313" key="4">
    <source>
        <dbReference type="EMBL" id="CAI8592570.1"/>
    </source>
</evidence>
<dbReference type="EMBL" id="OX451735">
    <property type="protein sequence ID" value="CAI8592570.1"/>
    <property type="molecule type" value="Genomic_DNA"/>
</dbReference>
<dbReference type="InterPro" id="IPR010488">
    <property type="entry name" value="Zeta_toxin_domain"/>
</dbReference>
<evidence type="ECO:0000256" key="1">
    <source>
        <dbReference type="ARBA" id="ARBA00022741"/>
    </source>
</evidence>
<organism evidence="4 5">
    <name type="scientific">Vicia faba</name>
    <name type="common">Broad bean</name>
    <name type="synonym">Faba vulgaris</name>
    <dbReference type="NCBI Taxonomy" id="3906"/>
    <lineage>
        <taxon>Eukaryota</taxon>
        <taxon>Viridiplantae</taxon>
        <taxon>Streptophyta</taxon>
        <taxon>Embryophyta</taxon>
        <taxon>Tracheophyta</taxon>
        <taxon>Spermatophyta</taxon>
        <taxon>Magnoliopsida</taxon>
        <taxon>eudicotyledons</taxon>
        <taxon>Gunneridae</taxon>
        <taxon>Pentapetalae</taxon>
        <taxon>rosids</taxon>
        <taxon>fabids</taxon>
        <taxon>Fabales</taxon>
        <taxon>Fabaceae</taxon>
        <taxon>Papilionoideae</taxon>
        <taxon>50 kb inversion clade</taxon>
        <taxon>NPAAA clade</taxon>
        <taxon>Hologalegina</taxon>
        <taxon>IRL clade</taxon>
        <taxon>Fabeae</taxon>
        <taxon>Vicia</taxon>
    </lineage>
</organism>
<dbReference type="InterPro" id="IPR027417">
    <property type="entry name" value="P-loop_NTPase"/>
</dbReference>